<gene>
    <name evidence="1" type="ORF">LOX96_09580</name>
</gene>
<keyword evidence="2" id="KW-1185">Reference proteome</keyword>
<organism evidence="1 2">
    <name type="scientific">Legionella maioricensis</name>
    <dbReference type="NCBI Taxonomy" id="2896528"/>
    <lineage>
        <taxon>Bacteria</taxon>
        <taxon>Pseudomonadati</taxon>
        <taxon>Pseudomonadota</taxon>
        <taxon>Gammaproteobacteria</taxon>
        <taxon>Legionellales</taxon>
        <taxon>Legionellaceae</taxon>
        <taxon>Legionella</taxon>
    </lineage>
</organism>
<dbReference type="RefSeq" id="WP_250424006.1">
    <property type="nucleotide sequence ID" value="NZ_JAJKBJ010000010.1"/>
</dbReference>
<evidence type="ECO:0008006" key="3">
    <source>
        <dbReference type="Google" id="ProtNLM"/>
    </source>
</evidence>
<dbReference type="Proteomes" id="UP001139721">
    <property type="component" value="Unassembled WGS sequence"/>
</dbReference>
<evidence type="ECO:0000313" key="2">
    <source>
        <dbReference type="Proteomes" id="UP001139721"/>
    </source>
</evidence>
<protein>
    <recommendedName>
        <fullName evidence="3">Dot/Icm secretion system substrate</fullName>
    </recommendedName>
</protein>
<sequence length="537" mass="61130">MDTSEHTELGDSLRFGDWDELQGNPYVRFNEQGTLLLELQGINENGLPEGIDLEMTAGQIMAMSGDYFGGREVELDLPSQQDFARHRKSFQTTYQCEDLGEYLVKKPVTATEEQKLVKSYQKLANSNVNESDIETIYKINNANYIPFSSTLNSYVQQLMFALRVNNYSEILNRNLSHFTPWSVRVYMLGHHIALKYGRISYELNQLIKDQHYQSDNQDFNSLIEMMHQSGFSITTEKLKDLAYRYQALALGMELFCFHYYSDHYAAGHGAMMGDLRVLLPARFGTLGSILVNNLHDELNQVTVYTKRPYDPTPDLTEPPVETGGDGDFNSAKNYYNKQSCIAGLQESMEDIRRVFQGNELPSQIEYGGLQRLPDIDVKYRQPQPLFLLGEDNKIYYRTELSKIHMLSPSDFRAAHASPQEHGYTELSNIFEALLLVTKLRLLSYFYQGKLQTLTADELSRIEQEEAQLNPGRQPIPQPPLSTGLQPVPVAVTVPHWQRPASNDTMMHGLNRNGLLASSKNQKTDIALDITEDVGFTL</sequence>
<reference evidence="1" key="1">
    <citation type="submission" date="2021-11" db="EMBL/GenBank/DDBJ databases">
        <title>Legionella maioricencis sp. nov., a new species isolated from hot water samples in Mallorca.</title>
        <authorList>
            <person name="Crespi S."/>
            <person name="Drasar V."/>
            <person name="Salva-Serra F."/>
            <person name="Jaen-Luchoro D."/>
            <person name="Pineiro-Iglesias B."/>
            <person name="Aliaga F."/>
            <person name="Fernandez-Juarez V."/>
            <person name="Coll G."/>
            <person name="Moore E.R.B."/>
            <person name="Bennasar-Figueras A."/>
        </authorList>
    </citation>
    <scope>NUCLEOTIDE SEQUENCE</scope>
    <source>
        <strain evidence="1">HCPI-6</strain>
    </source>
</reference>
<accession>A0A9X2D0U2</accession>
<dbReference type="AlphaFoldDB" id="A0A9X2D0U2"/>
<name>A0A9X2D0U2_9GAMM</name>
<dbReference type="EMBL" id="JAJKBJ010000010">
    <property type="protein sequence ID" value="MCL9684343.1"/>
    <property type="molecule type" value="Genomic_DNA"/>
</dbReference>
<evidence type="ECO:0000313" key="1">
    <source>
        <dbReference type="EMBL" id="MCL9684343.1"/>
    </source>
</evidence>
<proteinExistence type="predicted"/>
<comment type="caution">
    <text evidence="1">The sequence shown here is derived from an EMBL/GenBank/DDBJ whole genome shotgun (WGS) entry which is preliminary data.</text>
</comment>